<sequence length="96" mass="11363">MKYQTTTTANVAWELVNQWFDDFYHPSAESFRSSFSTDELDVLEEFDSFYDERVNTLADTLIELHKSNEWKEVVNKANWVLVTLGWKEVIAKYEDS</sequence>
<reference evidence="1 2" key="1">
    <citation type="submission" date="2022-10" db="EMBL/GenBank/DDBJ databases">
        <title>Aestuariibacter sp. AA17 isolated from Montipora capitata coral fragment.</title>
        <authorList>
            <person name="Emsley S.A."/>
            <person name="Pfannmuller K.M."/>
            <person name="Loughran R.M."/>
            <person name="Shlafstein M."/>
            <person name="Papke E."/>
            <person name="Saw J.H."/>
            <person name="Ushijima B."/>
            <person name="Videau P."/>
        </authorList>
    </citation>
    <scope>NUCLEOTIDE SEQUENCE [LARGE SCALE GENOMIC DNA]</scope>
    <source>
        <strain evidence="1 2">AA17</strain>
    </source>
</reference>
<evidence type="ECO:0000313" key="2">
    <source>
        <dbReference type="Proteomes" id="UP001652504"/>
    </source>
</evidence>
<accession>A0ABT3AAQ2</accession>
<organism evidence="1 2">
    <name type="scientific">Fluctibacter corallii</name>
    <dbReference type="NCBI Taxonomy" id="2984329"/>
    <lineage>
        <taxon>Bacteria</taxon>
        <taxon>Pseudomonadati</taxon>
        <taxon>Pseudomonadota</taxon>
        <taxon>Gammaproteobacteria</taxon>
        <taxon>Alteromonadales</taxon>
        <taxon>Alteromonadaceae</taxon>
        <taxon>Fluctibacter</taxon>
    </lineage>
</organism>
<dbReference type="RefSeq" id="WP_263712674.1">
    <property type="nucleotide sequence ID" value="NZ_JAOWKX010000005.1"/>
</dbReference>
<comment type="caution">
    <text evidence="1">The sequence shown here is derived from an EMBL/GenBank/DDBJ whole genome shotgun (WGS) entry which is preliminary data.</text>
</comment>
<dbReference type="Proteomes" id="UP001652504">
    <property type="component" value="Unassembled WGS sequence"/>
</dbReference>
<name>A0ABT3AAQ2_9ALTE</name>
<evidence type="ECO:0000313" key="1">
    <source>
        <dbReference type="EMBL" id="MCV2885391.1"/>
    </source>
</evidence>
<dbReference type="EMBL" id="JAOWKX010000005">
    <property type="protein sequence ID" value="MCV2885391.1"/>
    <property type="molecule type" value="Genomic_DNA"/>
</dbReference>
<protein>
    <recommendedName>
        <fullName evidence="3">CdiI immunity protein domain-containing protein</fullName>
    </recommendedName>
</protein>
<keyword evidence="2" id="KW-1185">Reference proteome</keyword>
<evidence type="ECO:0008006" key="3">
    <source>
        <dbReference type="Google" id="ProtNLM"/>
    </source>
</evidence>
<gene>
    <name evidence="1" type="ORF">OE749_11865</name>
</gene>
<proteinExistence type="predicted"/>